<keyword evidence="13" id="KW-1185">Reference proteome</keyword>
<dbReference type="PANTHER" id="PTHR30349:SF77">
    <property type="entry name" value="TYROSINE RECOMBINASE XERC"/>
    <property type="match status" value="1"/>
</dbReference>
<keyword evidence="6 9" id="KW-0238">DNA-binding</keyword>
<feature type="domain" description="Core-binding (CB)" evidence="11">
    <location>
        <begin position="1"/>
        <end position="85"/>
    </location>
</feature>
<dbReference type="InterPro" id="IPR023009">
    <property type="entry name" value="Tyrosine_recombinase_XerC/XerD"/>
</dbReference>
<feature type="active site" evidence="9">
    <location>
        <position position="180"/>
    </location>
</feature>
<feature type="active site" evidence="9">
    <location>
        <position position="276"/>
    </location>
</feature>
<keyword evidence="2 9" id="KW-0963">Cytoplasm</keyword>
<dbReference type="GO" id="GO:0051301">
    <property type="term" value="P:cell division"/>
    <property type="evidence" value="ECO:0007669"/>
    <property type="project" value="UniProtKB-KW"/>
</dbReference>
<feature type="active site" evidence="9">
    <location>
        <position position="253"/>
    </location>
</feature>
<evidence type="ECO:0000259" key="11">
    <source>
        <dbReference type="PROSITE" id="PS51900"/>
    </source>
</evidence>
<accession>A0A1S9P680</accession>
<dbReference type="GO" id="GO:0009037">
    <property type="term" value="F:tyrosine-based site-specific recombinase activity"/>
    <property type="evidence" value="ECO:0007669"/>
    <property type="project" value="UniProtKB-UniRule"/>
</dbReference>
<organism evidence="12 13">
    <name type="scientific">Mucilaginibacter pedocola</name>
    <dbReference type="NCBI Taxonomy" id="1792845"/>
    <lineage>
        <taxon>Bacteria</taxon>
        <taxon>Pseudomonadati</taxon>
        <taxon>Bacteroidota</taxon>
        <taxon>Sphingobacteriia</taxon>
        <taxon>Sphingobacteriales</taxon>
        <taxon>Sphingobacteriaceae</taxon>
        <taxon>Mucilaginibacter</taxon>
    </lineage>
</organism>
<keyword evidence="3 9" id="KW-0132">Cell division</keyword>
<dbReference type="InterPro" id="IPR050090">
    <property type="entry name" value="Tyrosine_recombinase_XerCD"/>
</dbReference>
<dbReference type="InterPro" id="IPR013762">
    <property type="entry name" value="Integrase-like_cat_sf"/>
</dbReference>
<comment type="similarity">
    <text evidence="9">Belongs to the 'phage' integrase family. XerC subfamily.</text>
</comment>
<dbReference type="InterPro" id="IPR004107">
    <property type="entry name" value="Integrase_SAM-like_N"/>
</dbReference>
<dbReference type="GO" id="GO:0007059">
    <property type="term" value="P:chromosome segregation"/>
    <property type="evidence" value="ECO:0007669"/>
    <property type="project" value="UniProtKB-UniRule"/>
</dbReference>
<name>A0A1S9P680_9SPHI</name>
<evidence type="ECO:0000256" key="3">
    <source>
        <dbReference type="ARBA" id="ARBA00022618"/>
    </source>
</evidence>
<dbReference type="InterPro" id="IPR011010">
    <property type="entry name" value="DNA_brk_join_enz"/>
</dbReference>
<feature type="active site" evidence="9">
    <location>
        <position position="156"/>
    </location>
</feature>
<dbReference type="Proteomes" id="UP000189739">
    <property type="component" value="Unassembled WGS sequence"/>
</dbReference>
<keyword evidence="4 9" id="KW-0159">Chromosome partition</keyword>
<dbReference type="Pfam" id="PF00589">
    <property type="entry name" value="Phage_integrase"/>
    <property type="match status" value="1"/>
</dbReference>
<dbReference type="GO" id="GO:0003677">
    <property type="term" value="F:DNA binding"/>
    <property type="evidence" value="ECO:0007669"/>
    <property type="project" value="UniProtKB-UniRule"/>
</dbReference>
<comment type="caution">
    <text evidence="12">The sequence shown here is derived from an EMBL/GenBank/DDBJ whole genome shotgun (WGS) entry which is preliminary data.</text>
</comment>
<evidence type="ECO:0000259" key="10">
    <source>
        <dbReference type="PROSITE" id="PS51898"/>
    </source>
</evidence>
<feature type="active site" evidence="9">
    <location>
        <position position="250"/>
    </location>
</feature>
<feature type="active site" description="O-(3'-phospho-DNA)-tyrosine intermediate" evidence="9">
    <location>
        <position position="285"/>
    </location>
</feature>
<dbReference type="HAMAP" id="MF_01808">
    <property type="entry name" value="Recomb_XerC_XerD"/>
    <property type="match status" value="1"/>
</dbReference>
<dbReference type="RefSeq" id="WP_078351419.1">
    <property type="nucleotide sequence ID" value="NZ_MBTF01000039.1"/>
</dbReference>
<proteinExistence type="inferred from homology"/>
<dbReference type="PANTHER" id="PTHR30349">
    <property type="entry name" value="PHAGE INTEGRASE-RELATED"/>
    <property type="match status" value="1"/>
</dbReference>
<comment type="function">
    <text evidence="9">Site-specific tyrosine recombinase, which acts by catalyzing the cutting and rejoining of the recombining DNA molecules. The XerC-XerD complex is essential to convert dimers of the bacterial chromosome into monomers to permit their segregation at cell division. It also contributes to the segregational stability of plasmids.</text>
</comment>
<evidence type="ECO:0000256" key="2">
    <source>
        <dbReference type="ARBA" id="ARBA00022490"/>
    </source>
</evidence>
<keyword evidence="5 9" id="KW-0229">DNA integration</keyword>
<evidence type="ECO:0000256" key="4">
    <source>
        <dbReference type="ARBA" id="ARBA00022829"/>
    </source>
</evidence>
<dbReference type="OrthoDB" id="9801717at2"/>
<gene>
    <name evidence="9" type="primary">xerC</name>
    <name evidence="12" type="ORF">BC343_18620</name>
</gene>
<evidence type="ECO:0000256" key="5">
    <source>
        <dbReference type="ARBA" id="ARBA00022908"/>
    </source>
</evidence>
<keyword evidence="8 9" id="KW-0131">Cell cycle</keyword>
<dbReference type="Gene3D" id="1.10.150.130">
    <property type="match status" value="1"/>
</dbReference>
<dbReference type="Pfam" id="PF02899">
    <property type="entry name" value="Phage_int_SAM_1"/>
    <property type="match status" value="1"/>
</dbReference>
<dbReference type="GO" id="GO:0006313">
    <property type="term" value="P:DNA transposition"/>
    <property type="evidence" value="ECO:0007669"/>
    <property type="project" value="UniProtKB-UniRule"/>
</dbReference>
<dbReference type="InterPro" id="IPR044068">
    <property type="entry name" value="CB"/>
</dbReference>
<dbReference type="Gene3D" id="1.10.443.10">
    <property type="entry name" value="Intergrase catalytic core"/>
    <property type="match status" value="1"/>
</dbReference>
<comment type="subunit">
    <text evidence="9">Forms a cyclic heterotetrameric complex composed of two molecules of XerC and two molecules of XerD.</text>
</comment>
<keyword evidence="7 9" id="KW-0233">DNA recombination</keyword>
<evidence type="ECO:0000256" key="7">
    <source>
        <dbReference type="ARBA" id="ARBA00023172"/>
    </source>
</evidence>
<dbReference type="PROSITE" id="PS51900">
    <property type="entry name" value="CB"/>
    <property type="match status" value="1"/>
</dbReference>
<dbReference type="SUPFAM" id="SSF56349">
    <property type="entry name" value="DNA breaking-rejoining enzymes"/>
    <property type="match status" value="1"/>
</dbReference>
<evidence type="ECO:0000256" key="6">
    <source>
        <dbReference type="ARBA" id="ARBA00023125"/>
    </source>
</evidence>
<comment type="subcellular location">
    <subcellularLocation>
        <location evidence="1 9">Cytoplasm</location>
    </subcellularLocation>
</comment>
<sequence length="304" mass="34595">MFLGKFIRYIQYEKRYSPHTVAAYQSDLEQFFQFLNPEGQEATITHPAEITHHDIRNWMTADEALAPRSLNRKLATLRKYFKFLLAEGDIKVNPTSRLTALKTPKNLPTVVESGKLTDMLDGKLDDEERGEAIFSDDFAGIRDKTVIELLFGTGIRLAELLGLKKSDINFYENTIKVLGKRNKQRIVPLNNELAQQLKVYMEAQESENFHNNSLTFIVTNKGEAAYPKLIYLIVQKYLSNISTQSKKSPHVLRHTFATTLLNNGADLAAIKELLGHANLSATQIYTHNSVERLKSIYKQAHPRG</sequence>
<protein>
    <recommendedName>
        <fullName evidence="9">Tyrosine recombinase XerC</fullName>
    </recommendedName>
</protein>
<reference evidence="12 13" key="1">
    <citation type="submission" date="2016-07" db="EMBL/GenBank/DDBJ databases">
        <title>Genomic analysis of zinc-resistant bacterium Mucilaginibacter pedocola TBZ30.</title>
        <authorList>
            <person name="Huang J."/>
            <person name="Tang J."/>
        </authorList>
    </citation>
    <scope>NUCLEOTIDE SEQUENCE [LARGE SCALE GENOMIC DNA]</scope>
    <source>
        <strain evidence="12 13">TBZ30</strain>
    </source>
</reference>
<evidence type="ECO:0000313" key="13">
    <source>
        <dbReference type="Proteomes" id="UP000189739"/>
    </source>
</evidence>
<dbReference type="InterPro" id="IPR002104">
    <property type="entry name" value="Integrase_catalytic"/>
</dbReference>
<dbReference type="EMBL" id="MBTF01000039">
    <property type="protein sequence ID" value="OOQ56460.1"/>
    <property type="molecule type" value="Genomic_DNA"/>
</dbReference>
<dbReference type="PROSITE" id="PS51898">
    <property type="entry name" value="TYR_RECOMBINASE"/>
    <property type="match status" value="1"/>
</dbReference>
<dbReference type="GO" id="GO:0005737">
    <property type="term" value="C:cytoplasm"/>
    <property type="evidence" value="ECO:0007669"/>
    <property type="project" value="UniProtKB-SubCell"/>
</dbReference>
<evidence type="ECO:0000256" key="8">
    <source>
        <dbReference type="ARBA" id="ARBA00023306"/>
    </source>
</evidence>
<evidence type="ECO:0000256" key="9">
    <source>
        <dbReference type="HAMAP-Rule" id="MF_01808"/>
    </source>
</evidence>
<evidence type="ECO:0000256" key="1">
    <source>
        <dbReference type="ARBA" id="ARBA00004496"/>
    </source>
</evidence>
<dbReference type="AlphaFoldDB" id="A0A1S9P680"/>
<feature type="domain" description="Tyr recombinase" evidence="10">
    <location>
        <begin position="115"/>
        <end position="298"/>
    </location>
</feature>
<dbReference type="STRING" id="1792845.BC343_18620"/>
<dbReference type="InterPro" id="IPR010998">
    <property type="entry name" value="Integrase_recombinase_N"/>
</dbReference>
<evidence type="ECO:0000313" key="12">
    <source>
        <dbReference type="EMBL" id="OOQ56460.1"/>
    </source>
</evidence>